<evidence type="ECO:0000256" key="4">
    <source>
        <dbReference type="ARBA" id="ARBA00022989"/>
    </source>
</evidence>
<keyword evidence="5 6" id="KW-0472">Membrane</keyword>
<sequence length="112" mass="12394">MLVASVLMTVVASTLLKIGGRAVNFEGGIMTIAIGYMTTPLIVTGFAFYALAAFIWIYCLSQFDLSYVTFVSSIQYIFMILVSIMIFHEQISAMKWAGCVFIMIGVILWLKG</sequence>
<dbReference type="EMBL" id="LYPB01000050">
    <property type="protein sequence ID" value="OAS20426.1"/>
    <property type="molecule type" value="Genomic_DNA"/>
</dbReference>
<organism evidence="7 8">
    <name type="scientific">Paenibacillus oryzisoli</name>
    <dbReference type="NCBI Taxonomy" id="1850517"/>
    <lineage>
        <taxon>Bacteria</taxon>
        <taxon>Bacillati</taxon>
        <taxon>Bacillota</taxon>
        <taxon>Bacilli</taxon>
        <taxon>Bacillales</taxon>
        <taxon>Paenibacillaceae</taxon>
        <taxon>Paenibacillus</taxon>
    </lineage>
</organism>
<dbReference type="PANTHER" id="PTHR30561:SF9">
    <property type="entry name" value="4-AMINO-4-DEOXY-L-ARABINOSE-PHOSPHOUNDECAPRENOL FLIPPASE SUBUNIT ARNF-RELATED"/>
    <property type="match status" value="1"/>
</dbReference>
<accession>A0A198AH93</accession>
<dbReference type="InterPro" id="IPR000390">
    <property type="entry name" value="Small_drug/metabolite_transptr"/>
</dbReference>
<gene>
    <name evidence="7" type="ORF">A8708_17750</name>
</gene>
<evidence type="ECO:0000256" key="1">
    <source>
        <dbReference type="ARBA" id="ARBA00004651"/>
    </source>
</evidence>
<dbReference type="GO" id="GO:0022857">
    <property type="term" value="F:transmembrane transporter activity"/>
    <property type="evidence" value="ECO:0007669"/>
    <property type="project" value="InterPro"/>
</dbReference>
<comment type="subcellular location">
    <subcellularLocation>
        <location evidence="1">Cell membrane</location>
        <topology evidence="1">Multi-pass membrane protein</topology>
    </subcellularLocation>
</comment>
<evidence type="ECO:0000256" key="3">
    <source>
        <dbReference type="ARBA" id="ARBA00022692"/>
    </source>
</evidence>
<evidence type="ECO:0000256" key="6">
    <source>
        <dbReference type="SAM" id="Phobius"/>
    </source>
</evidence>
<evidence type="ECO:0000313" key="7">
    <source>
        <dbReference type="EMBL" id="OAS20426.1"/>
    </source>
</evidence>
<dbReference type="STRING" id="1850517.A8708_17750"/>
<keyword evidence="4 6" id="KW-1133">Transmembrane helix</keyword>
<comment type="caution">
    <text evidence="7">The sequence shown here is derived from an EMBL/GenBank/DDBJ whole genome shotgun (WGS) entry which is preliminary data.</text>
</comment>
<protein>
    <submittedName>
        <fullName evidence="7">Uncharacterized protein</fullName>
    </submittedName>
</protein>
<dbReference type="Gene3D" id="1.10.3730.20">
    <property type="match status" value="1"/>
</dbReference>
<feature type="transmembrane region" description="Helical" evidence="6">
    <location>
        <begin position="33"/>
        <end position="58"/>
    </location>
</feature>
<name>A0A198AH93_9BACL</name>
<dbReference type="InterPro" id="IPR037185">
    <property type="entry name" value="EmrE-like"/>
</dbReference>
<feature type="transmembrane region" description="Helical" evidence="6">
    <location>
        <begin position="93"/>
        <end position="110"/>
    </location>
</feature>
<dbReference type="RefSeq" id="WP_068663055.1">
    <property type="nucleotide sequence ID" value="NZ_LYPB01000050.1"/>
</dbReference>
<evidence type="ECO:0000256" key="5">
    <source>
        <dbReference type="ARBA" id="ARBA00023136"/>
    </source>
</evidence>
<proteinExistence type="predicted"/>
<dbReference type="PANTHER" id="PTHR30561">
    <property type="entry name" value="SMR FAMILY PROTON-DEPENDENT DRUG EFFLUX TRANSPORTER SUGE"/>
    <property type="match status" value="1"/>
</dbReference>
<dbReference type="Proteomes" id="UP000078454">
    <property type="component" value="Unassembled WGS sequence"/>
</dbReference>
<keyword evidence="3 6" id="KW-0812">Transmembrane</keyword>
<dbReference type="GO" id="GO:0005886">
    <property type="term" value="C:plasma membrane"/>
    <property type="evidence" value="ECO:0007669"/>
    <property type="project" value="UniProtKB-SubCell"/>
</dbReference>
<reference evidence="7 8" key="1">
    <citation type="submission" date="2016-05" db="EMBL/GenBank/DDBJ databases">
        <title>Paenibacillus sp. 1ZS3-15 nov., isolated from the rhizosphere soil.</title>
        <authorList>
            <person name="Zhang X.X."/>
            <person name="Zhang J."/>
        </authorList>
    </citation>
    <scope>NUCLEOTIDE SEQUENCE [LARGE SCALE GENOMIC DNA]</scope>
    <source>
        <strain evidence="7 8">1ZS3-15</strain>
    </source>
</reference>
<evidence type="ECO:0000313" key="8">
    <source>
        <dbReference type="Proteomes" id="UP000078454"/>
    </source>
</evidence>
<evidence type="ECO:0000256" key="2">
    <source>
        <dbReference type="ARBA" id="ARBA00022475"/>
    </source>
</evidence>
<dbReference type="AlphaFoldDB" id="A0A198AH93"/>
<keyword evidence="2" id="KW-1003">Cell membrane</keyword>
<dbReference type="SUPFAM" id="SSF103481">
    <property type="entry name" value="Multidrug resistance efflux transporter EmrE"/>
    <property type="match status" value="1"/>
</dbReference>
<keyword evidence="8" id="KW-1185">Reference proteome</keyword>
<feature type="transmembrane region" description="Helical" evidence="6">
    <location>
        <begin position="65"/>
        <end position="87"/>
    </location>
</feature>